<dbReference type="CDD" id="cd02966">
    <property type="entry name" value="TlpA_like_family"/>
    <property type="match status" value="1"/>
</dbReference>
<dbReference type="InterPro" id="IPR013766">
    <property type="entry name" value="Thioredoxin_domain"/>
</dbReference>
<organism evidence="7 8">
    <name type="scientific">Flavobacterium piscis</name>
    <dbReference type="NCBI Taxonomy" id="1114874"/>
    <lineage>
        <taxon>Bacteria</taxon>
        <taxon>Pseudomonadati</taxon>
        <taxon>Bacteroidota</taxon>
        <taxon>Flavobacteriia</taxon>
        <taxon>Flavobacteriales</taxon>
        <taxon>Flavobacteriaceae</taxon>
        <taxon>Flavobacterium</taxon>
    </lineage>
</organism>
<evidence type="ECO:0000313" key="8">
    <source>
        <dbReference type="Proteomes" id="UP001269081"/>
    </source>
</evidence>
<proteinExistence type="predicted"/>
<evidence type="ECO:0000256" key="4">
    <source>
        <dbReference type="ARBA" id="ARBA00023284"/>
    </source>
</evidence>
<keyword evidence="8" id="KW-1185">Reference proteome</keyword>
<keyword evidence="5" id="KW-0732">Signal</keyword>
<dbReference type="PROSITE" id="PS51352">
    <property type="entry name" value="THIOREDOXIN_2"/>
    <property type="match status" value="1"/>
</dbReference>
<dbReference type="InterPro" id="IPR036249">
    <property type="entry name" value="Thioredoxin-like_sf"/>
</dbReference>
<evidence type="ECO:0000256" key="5">
    <source>
        <dbReference type="SAM" id="SignalP"/>
    </source>
</evidence>
<dbReference type="InterPro" id="IPR013740">
    <property type="entry name" value="Redoxin"/>
</dbReference>
<dbReference type="Proteomes" id="UP001269081">
    <property type="component" value="Unassembled WGS sequence"/>
</dbReference>
<feature type="chain" id="PRO_5046117650" evidence="5">
    <location>
        <begin position="20"/>
        <end position="331"/>
    </location>
</feature>
<reference evidence="7 8" key="1">
    <citation type="submission" date="2023-07" db="EMBL/GenBank/DDBJ databases">
        <title>Sorghum-associated microbial communities from plants grown in Nebraska, USA.</title>
        <authorList>
            <person name="Schachtman D."/>
        </authorList>
    </citation>
    <scope>NUCLEOTIDE SEQUENCE [LARGE SCALE GENOMIC DNA]</scope>
    <source>
        <strain evidence="7 8">4129</strain>
    </source>
</reference>
<evidence type="ECO:0000313" key="7">
    <source>
        <dbReference type="EMBL" id="MDR7208450.1"/>
    </source>
</evidence>
<dbReference type="Gene3D" id="3.40.30.10">
    <property type="entry name" value="Glutaredoxin"/>
    <property type="match status" value="1"/>
</dbReference>
<evidence type="ECO:0000259" key="6">
    <source>
        <dbReference type="PROSITE" id="PS51352"/>
    </source>
</evidence>
<dbReference type="EMBL" id="JAVDWQ010000001">
    <property type="protein sequence ID" value="MDR7208450.1"/>
    <property type="molecule type" value="Genomic_DNA"/>
</dbReference>
<name>A0ABU1Y461_9FLAO</name>
<evidence type="ECO:0000256" key="2">
    <source>
        <dbReference type="ARBA" id="ARBA00022748"/>
    </source>
</evidence>
<evidence type="ECO:0000256" key="3">
    <source>
        <dbReference type="ARBA" id="ARBA00023157"/>
    </source>
</evidence>
<dbReference type="GO" id="GO:0016853">
    <property type="term" value="F:isomerase activity"/>
    <property type="evidence" value="ECO:0007669"/>
    <property type="project" value="UniProtKB-KW"/>
</dbReference>
<keyword evidence="3" id="KW-1015">Disulfide bond</keyword>
<feature type="domain" description="Thioredoxin" evidence="6">
    <location>
        <begin position="188"/>
        <end position="331"/>
    </location>
</feature>
<comment type="caution">
    <text evidence="7">The sequence shown here is derived from an EMBL/GenBank/DDBJ whole genome shotgun (WGS) entry which is preliminary data.</text>
</comment>
<keyword evidence="7" id="KW-0413">Isomerase</keyword>
<keyword evidence="4" id="KW-0676">Redox-active center</keyword>
<dbReference type="RefSeq" id="WP_310277196.1">
    <property type="nucleotide sequence ID" value="NZ_JAVDWQ010000001.1"/>
</dbReference>
<dbReference type="InterPro" id="IPR050553">
    <property type="entry name" value="Thioredoxin_ResA/DsbE_sf"/>
</dbReference>
<evidence type="ECO:0000256" key="1">
    <source>
        <dbReference type="ARBA" id="ARBA00004196"/>
    </source>
</evidence>
<dbReference type="SUPFAM" id="SSF52833">
    <property type="entry name" value="Thioredoxin-like"/>
    <property type="match status" value="1"/>
</dbReference>
<sequence length="331" mass="37595">MKKVFLLALIVLSVFSIHAQTKNQIKFTAKIANRNSDTLVIRGANNFMQVIPINKKEIFIATFEAPKGFYQFSDGIEVSGLYLKPNSEINLTMNAKEFDETIVYKGKGVNESNFLAQHALRDEKFQNEAFSKEAAEFAALLEAKKKSDIESIDKGDYDPEFKMALKNSFEQFNQYAFQMYESSAKANKLKGKPSPDFNYENYKGGKTKLSDLKGKHVYIDLWATWCGPCRAEIPFLQKIEEKYHGKNIEFVSISIDKEKDHEKWQKFVADKSLGGIQLFADKDWESEFVTSYGVTGIPRFILIDPNGNILESDASRPSSPELQAQLDALLK</sequence>
<dbReference type="PANTHER" id="PTHR42852">
    <property type="entry name" value="THIOL:DISULFIDE INTERCHANGE PROTEIN DSBE"/>
    <property type="match status" value="1"/>
</dbReference>
<accession>A0ABU1Y461</accession>
<comment type="subcellular location">
    <subcellularLocation>
        <location evidence="1">Cell envelope</location>
    </subcellularLocation>
</comment>
<feature type="signal peptide" evidence="5">
    <location>
        <begin position="1"/>
        <end position="19"/>
    </location>
</feature>
<keyword evidence="2" id="KW-0201">Cytochrome c-type biogenesis</keyword>
<dbReference type="Pfam" id="PF08534">
    <property type="entry name" value="Redoxin"/>
    <property type="match status" value="1"/>
</dbReference>
<protein>
    <submittedName>
        <fullName evidence="7">Thiol-disulfide isomerase/thioredoxin</fullName>
    </submittedName>
</protein>
<gene>
    <name evidence="7" type="ORF">J2W48_000371</name>
</gene>
<dbReference type="PANTHER" id="PTHR42852:SF6">
    <property type="entry name" value="THIOL:DISULFIDE INTERCHANGE PROTEIN DSBE"/>
    <property type="match status" value="1"/>
</dbReference>